<dbReference type="InterPro" id="IPR036390">
    <property type="entry name" value="WH_DNA-bd_sf"/>
</dbReference>
<dbReference type="Pfam" id="PF00392">
    <property type="entry name" value="GntR"/>
    <property type="match status" value="1"/>
</dbReference>
<dbReference type="PRINTS" id="PR00035">
    <property type="entry name" value="HTHGNTR"/>
</dbReference>
<protein>
    <submittedName>
        <fullName evidence="5">GntR family transcriptional regulator</fullName>
    </submittedName>
</protein>
<sequence length="210" mass="23983">MPFQIYSDRLMRMQPKTVREQVTNQIRDDLLSGRFEAGSMLREIELASRFGVSRGPVRDAFIQLSNEGYLAYQANRGVTVRRPPNPDDRRFITSVRKQIETHVILKGTPHLTDNSLKNVESALDRLKVACDEGKATTIALRDVEFHESILVACGGDDMLGAWRQLCSRMLLTYTRHQDYAHTYREHFEIFTPLSNKDAQSTVEAIVANIQ</sequence>
<evidence type="ECO:0000259" key="4">
    <source>
        <dbReference type="PROSITE" id="PS50949"/>
    </source>
</evidence>
<dbReference type="RefSeq" id="WP_250926790.1">
    <property type="nucleotide sequence ID" value="NZ_JAMQBK010000002.1"/>
</dbReference>
<accession>A0ABT0TWY1</accession>
<gene>
    <name evidence="5" type="ORF">NB063_00630</name>
</gene>
<keyword evidence="6" id="KW-1185">Reference proteome</keyword>
<dbReference type="Gene3D" id="1.10.10.10">
    <property type="entry name" value="Winged helix-like DNA-binding domain superfamily/Winged helix DNA-binding domain"/>
    <property type="match status" value="1"/>
</dbReference>
<organism evidence="5 6">
    <name type="scientific">Aporhodopirellula aestuarii</name>
    <dbReference type="NCBI Taxonomy" id="2950107"/>
    <lineage>
        <taxon>Bacteria</taxon>
        <taxon>Pseudomonadati</taxon>
        <taxon>Planctomycetota</taxon>
        <taxon>Planctomycetia</taxon>
        <taxon>Pirellulales</taxon>
        <taxon>Pirellulaceae</taxon>
        <taxon>Aporhodopirellula</taxon>
    </lineage>
</organism>
<dbReference type="Gene3D" id="1.20.120.530">
    <property type="entry name" value="GntR ligand-binding domain-like"/>
    <property type="match status" value="1"/>
</dbReference>
<dbReference type="PANTHER" id="PTHR43537:SF24">
    <property type="entry name" value="GLUCONATE OPERON TRANSCRIPTIONAL REPRESSOR"/>
    <property type="match status" value="1"/>
</dbReference>
<dbReference type="EMBL" id="JAMQBK010000002">
    <property type="protein sequence ID" value="MCM2369118.1"/>
    <property type="molecule type" value="Genomic_DNA"/>
</dbReference>
<keyword evidence="1" id="KW-0805">Transcription regulation</keyword>
<name>A0ABT0TWY1_9BACT</name>
<keyword evidence="3" id="KW-0804">Transcription</keyword>
<dbReference type="InterPro" id="IPR000524">
    <property type="entry name" value="Tscrpt_reg_HTH_GntR"/>
</dbReference>
<keyword evidence="2" id="KW-0238">DNA-binding</keyword>
<evidence type="ECO:0000256" key="1">
    <source>
        <dbReference type="ARBA" id="ARBA00023015"/>
    </source>
</evidence>
<reference evidence="5 6" key="1">
    <citation type="journal article" date="2022" name="Syst. Appl. Microbiol.">
        <title>Rhodopirellula aestuarii sp. nov., a novel member of the genus Rhodopirellula isolated from brackish sediments collected in the Tagus River estuary, Portugal.</title>
        <authorList>
            <person name="Vitorino I.R."/>
            <person name="Klimek D."/>
            <person name="Calusinska M."/>
            <person name="Lobo-da-Cunha A."/>
            <person name="Vasconcelos V."/>
            <person name="Lage O.M."/>
        </authorList>
    </citation>
    <scope>NUCLEOTIDE SEQUENCE [LARGE SCALE GENOMIC DNA]</scope>
    <source>
        <strain evidence="5 6">ICT_H3.1</strain>
    </source>
</reference>
<dbReference type="InterPro" id="IPR011711">
    <property type="entry name" value="GntR_C"/>
</dbReference>
<dbReference type="SUPFAM" id="SSF46785">
    <property type="entry name" value="Winged helix' DNA-binding domain"/>
    <property type="match status" value="1"/>
</dbReference>
<evidence type="ECO:0000256" key="2">
    <source>
        <dbReference type="ARBA" id="ARBA00023125"/>
    </source>
</evidence>
<dbReference type="SUPFAM" id="SSF48008">
    <property type="entry name" value="GntR ligand-binding domain-like"/>
    <property type="match status" value="1"/>
</dbReference>
<dbReference type="InterPro" id="IPR008920">
    <property type="entry name" value="TF_FadR/GntR_C"/>
</dbReference>
<feature type="domain" description="HTH gntR-type" evidence="4">
    <location>
        <begin position="16"/>
        <end position="83"/>
    </location>
</feature>
<dbReference type="SMART" id="SM00345">
    <property type="entry name" value="HTH_GNTR"/>
    <property type="match status" value="1"/>
</dbReference>
<dbReference type="PROSITE" id="PS50949">
    <property type="entry name" value="HTH_GNTR"/>
    <property type="match status" value="1"/>
</dbReference>
<comment type="caution">
    <text evidence="5">The sequence shown here is derived from an EMBL/GenBank/DDBJ whole genome shotgun (WGS) entry which is preliminary data.</text>
</comment>
<dbReference type="PANTHER" id="PTHR43537">
    <property type="entry name" value="TRANSCRIPTIONAL REGULATOR, GNTR FAMILY"/>
    <property type="match status" value="1"/>
</dbReference>
<dbReference type="CDD" id="cd07377">
    <property type="entry name" value="WHTH_GntR"/>
    <property type="match status" value="1"/>
</dbReference>
<evidence type="ECO:0000313" key="6">
    <source>
        <dbReference type="Proteomes" id="UP001202961"/>
    </source>
</evidence>
<proteinExistence type="predicted"/>
<dbReference type="Proteomes" id="UP001202961">
    <property type="component" value="Unassembled WGS sequence"/>
</dbReference>
<evidence type="ECO:0000313" key="5">
    <source>
        <dbReference type="EMBL" id="MCM2369118.1"/>
    </source>
</evidence>
<dbReference type="Pfam" id="PF07729">
    <property type="entry name" value="FCD"/>
    <property type="match status" value="1"/>
</dbReference>
<dbReference type="InterPro" id="IPR036388">
    <property type="entry name" value="WH-like_DNA-bd_sf"/>
</dbReference>
<evidence type="ECO:0000256" key="3">
    <source>
        <dbReference type="ARBA" id="ARBA00023163"/>
    </source>
</evidence>